<evidence type="ECO:0000313" key="5">
    <source>
        <dbReference type="Proteomes" id="UP001446871"/>
    </source>
</evidence>
<keyword evidence="5" id="KW-1185">Reference proteome</keyword>
<dbReference type="Proteomes" id="UP001446871">
    <property type="component" value="Unassembled WGS sequence"/>
</dbReference>
<evidence type="ECO:0000259" key="3">
    <source>
        <dbReference type="Pfam" id="PF24883"/>
    </source>
</evidence>
<feature type="domain" description="Azaphilone pigments biosynthesis cluster protein L N-terminal" evidence="2">
    <location>
        <begin position="2"/>
        <end position="182"/>
    </location>
</feature>
<name>A0ABR1TQE8_9PEZI</name>
<protein>
    <submittedName>
        <fullName evidence="4">Ankyrin</fullName>
    </submittedName>
</protein>
<dbReference type="Pfam" id="PF17111">
    <property type="entry name" value="PigL_N"/>
    <property type="match status" value="1"/>
</dbReference>
<sequence>MADPLSIAASIAGVVTLADLVFGRLYKYTKTVKDAPAEVKQLTTLVNDLGGLLNSLARLARALEGERFDVSLRMQHVDACNFVLASLDKLLQKAEKDLAKPGQLDRIQRKLKWPFSTSQIKEYLAELSTHKDNIVLALTADTMNGLLQSLSFERKLIDTTDEILQDVRETRKITTRIEESSERTKVLKAFLKHNPQENYDMSLSLRHPRTGLWLLRLPPFQTWLDTPGSKLWLSGIPGAGKTVLAASVIEAALARSNDKVAVAFYFCDYKTEATWNPSTILSVIAAQLALQSEEAYKELASFYDQLHPPNGLPRSPRILELTMALSTMTDRFDQVFIIVDALDECGEHTTSVVEILASYANDHDNVCAALLSRDEDEIRFRLGDDFENLEIAAHSEDVAEYVSSEIQERVRDGRLRVGDNDLLADIQRTLVDKAHGM</sequence>
<proteinExistence type="predicted"/>
<reference evidence="4 5" key="1">
    <citation type="submission" date="2023-01" db="EMBL/GenBank/DDBJ databases">
        <title>Analysis of 21 Apiospora genomes using comparative genomics revels a genus with tremendous synthesis potential of carbohydrate active enzymes and secondary metabolites.</title>
        <authorList>
            <person name="Sorensen T."/>
        </authorList>
    </citation>
    <scope>NUCLEOTIDE SEQUENCE [LARGE SCALE GENOMIC DNA]</scope>
    <source>
        <strain evidence="4 5">CBS 83171</strain>
    </source>
</reference>
<dbReference type="SUPFAM" id="SSF52540">
    <property type="entry name" value="P-loop containing nucleoside triphosphate hydrolases"/>
    <property type="match status" value="1"/>
</dbReference>
<evidence type="ECO:0000256" key="1">
    <source>
        <dbReference type="ARBA" id="ARBA00022737"/>
    </source>
</evidence>
<dbReference type="PANTHER" id="PTHR10039:SF15">
    <property type="entry name" value="NACHT DOMAIN-CONTAINING PROTEIN"/>
    <property type="match status" value="1"/>
</dbReference>
<dbReference type="InterPro" id="IPR056884">
    <property type="entry name" value="NPHP3-like_N"/>
</dbReference>
<feature type="domain" description="Nephrocystin 3-like N-terminal" evidence="3">
    <location>
        <begin position="210"/>
        <end position="372"/>
    </location>
</feature>
<dbReference type="Gene3D" id="3.40.50.300">
    <property type="entry name" value="P-loop containing nucleotide triphosphate hydrolases"/>
    <property type="match status" value="1"/>
</dbReference>
<dbReference type="InterPro" id="IPR031348">
    <property type="entry name" value="PigL_N"/>
</dbReference>
<keyword evidence="1" id="KW-0677">Repeat</keyword>
<evidence type="ECO:0000313" key="4">
    <source>
        <dbReference type="EMBL" id="KAK8048095.1"/>
    </source>
</evidence>
<dbReference type="InterPro" id="IPR027417">
    <property type="entry name" value="P-loop_NTPase"/>
</dbReference>
<evidence type="ECO:0000259" key="2">
    <source>
        <dbReference type="Pfam" id="PF17111"/>
    </source>
</evidence>
<accession>A0ABR1TQE8</accession>
<dbReference type="PANTHER" id="PTHR10039">
    <property type="entry name" value="AMELOGENIN"/>
    <property type="match status" value="1"/>
</dbReference>
<comment type="caution">
    <text evidence="4">The sequence shown here is derived from an EMBL/GenBank/DDBJ whole genome shotgun (WGS) entry which is preliminary data.</text>
</comment>
<dbReference type="EMBL" id="JAQQWM010000009">
    <property type="protein sequence ID" value="KAK8048095.1"/>
    <property type="molecule type" value="Genomic_DNA"/>
</dbReference>
<dbReference type="Pfam" id="PF24883">
    <property type="entry name" value="NPHP3_N"/>
    <property type="match status" value="1"/>
</dbReference>
<gene>
    <name evidence="4" type="ORF">PG996_016159</name>
</gene>
<organism evidence="4 5">
    <name type="scientific">Apiospora saccharicola</name>
    <dbReference type="NCBI Taxonomy" id="335842"/>
    <lineage>
        <taxon>Eukaryota</taxon>
        <taxon>Fungi</taxon>
        <taxon>Dikarya</taxon>
        <taxon>Ascomycota</taxon>
        <taxon>Pezizomycotina</taxon>
        <taxon>Sordariomycetes</taxon>
        <taxon>Xylariomycetidae</taxon>
        <taxon>Amphisphaeriales</taxon>
        <taxon>Apiosporaceae</taxon>
        <taxon>Apiospora</taxon>
    </lineage>
</organism>